<sequence length="129" mass="14494">MKLFIVINQTNHQFTFSNTECKADTQVIQAYASTNLPSVNLTHGQHNEGCDIPECSAKGYYDEHHMTFTRDDASSFTFWHNDDTNEFYYSTGGGFDKAPVIPGDATNSDSKKAIYIMNDGTLQITDIHK</sequence>
<evidence type="ECO:0000313" key="1">
    <source>
        <dbReference type="EMBL" id="SFF04326.1"/>
    </source>
</evidence>
<dbReference type="EMBL" id="FONN01000012">
    <property type="protein sequence ID" value="SFF04326.1"/>
    <property type="molecule type" value="Genomic_DNA"/>
</dbReference>
<proteinExistence type="predicted"/>
<reference evidence="2" key="1">
    <citation type="submission" date="2016-10" db="EMBL/GenBank/DDBJ databases">
        <authorList>
            <person name="Varghese N."/>
            <person name="Submissions S."/>
        </authorList>
    </citation>
    <scope>NUCLEOTIDE SEQUENCE [LARGE SCALE GENOMIC DNA]</scope>
    <source>
        <strain evidence="2">CGMCC 1.10223</strain>
    </source>
</reference>
<dbReference type="AlphaFoldDB" id="A0A1I2FII6"/>
<dbReference type="Proteomes" id="UP000183410">
    <property type="component" value="Unassembled WGS sequence"/>
</dbReference>
<keyword evidence="2" id="KW-1185">Reference proteome</keyword>
<organism evidence="1 2">
    <name type="scientific">Paenibacillus algorifonticola</name>
    <dbReference type="NCBI Taxonomy" id="684063"/>
    <lineage>
        <taxon>Bacteria</taxon>
        <taxon>Bacillati</taxon>
        <taxon>Bacillota</taxon>
        <taxon>Bacilli</taxon>
        <taxon>Bacillales</taxon>
        <taxon>Paenibacillaceae</taxon>
        <taxon>Paenibacillus</taxon>
    </lineage>
</organism>
<evidence type="ECO:0000313" key="2">
    <source>
        <dbReference type="Proteomes" id="UP000183410"/>
    </source>
</evidence>
<accession>A0A1I2FII6</accession>
<protein>
    <submittedName>
        <fullName evidence="1">Uncharacterized protein</fullName>
    </submittedName>
</protein>
<dbReference type="RefSeq" id="WP_046232341.1">
    <property type="nucleotide sequence ID" value="NZ_FONN01000012.1"/>
</dbReference>
<name>A0A1I2FII6_9BACL</name>
<gene>
    <name evidence="1" type="ORF">SAMN04487969_11252</name>
</gene>